<keyword evidence="12" id="KW-1185">Reference proteome</keyword>
<dbReference type="InterPro" id="IPR001613">
    <property type="entry name" value="Flavin_amine_oxidase"/>
</dbReference>
<evidence type="ECO:0000256" key="1">
    <source>
        <dbReference type="ARBA" id="ARBA00001974"/>
    </source>
</evidence>
<evidence type="ECO:0000259" key="10">
    <source>
        <dbReference type="Pfam" id="PF01593"/>
    </source>
</evidence>
<evidence type="ECO:0000313" key="12">
    <source>
        <dbReference type="Proteomes" id="UP000440224"/>
    </source>
</evidence>
<keyword evidence="6" id="KW-0560">Oxidoreductase</keyword>
<evidence type="ECO:0000313" key="11">
    <source>
        <dbReference type="EMBL" id="MRG93036.1"/>
    </source>
</evidence>
<dbReference type="EC" id="1.13.12.3" evidence="4"/>
<dbReference type="GO" id="GO:0050361">
    <property type="term" value="F:tryptophan 2-monooxygenase activity"/>
    <property type="evidence" value="ECO:0007669"/>
    <property type="project" value="UniProtKB-EC"/>
</dbReference>
<gene>
    <name evidence="11" type="ORF">GF068_14005</name>
</gene>
<accession>A0A6N7PQF5</accession>
<evidence type="ECO:0000256" key="5">
    <source>
        <dbReference type="ARBA" id="ARBA00017871"/>
    </source>
</evidence>
<dbReference type="Proteomes" id="UP000440224">
    <property type="component" value="Unassembled WGS sequence"/>
</dbReference>
<evidence type="ECO:0000256" key="6">
    <source>
        <dbReference type="ARBA" id="ARBA00023002"/>
    </source>
</evidence>
<comment type="caution">
    <text evidence="11">The sequence shown here is derived from an EMBL/GenBank/DDBJ whole genome shotgun (WGS) entry which is preliminary data.</text>
</comment>
<feature type="domain" description="Amine oxidase" evidence="10">
    <location>
        <begin position="202"/>
        <end position="657"/>
    </location>
</feature>
<dbReference type="Gene3D" id="3.90.660.10">
    <property type="match status" value="1"/>
</dbReference>
<evidence type="ECO:0000256" key="8">
    <source>
        <dbReference type="ARBA" id="ARBA00047321"/>
    </source>
</evidence>
<dbReference type="InterPro" id="IPR036188">
    <property type="entry name" value="FAD/NAD-bd_sf"/>
</dbReference>
<comment type="similarity">
    <text evidence="3">Belongs to the tryptophan 2-monooxygenase family.</text>
</comment>
<dbReference type="PANTHER" id="PTHR10742:SF410">
    <property type="entry name" value="LYSINE-SPECIFIC HISTONE DEMETHYLASE 2"/>
    <property type="match status" value="1"/>
</dbReference>
<evidence type="ECO:0000256" key="9">
    <source>
        <dbReference type="PIRSR" id="PIRSR601613-1"/>
    </source>
</evidence>
<organism evidence="11 12">
    <name type="scientific">Polyangium spumosum</name>
    <dbReference type="NCBI Taxonomy" id="889282"/>
    <lineage>
        <taxon>Bacteria</taxon>
        <taxon>Pseudomonadati</taxon>
        <taxon>Myxococcota</taxon>
        <taxon>Polyangia</taxon>
        <taxon>Polyangiales</taxon>
        <taxon>Polyangiaceae</taxon>
        <taxon>Polyangium</taxon>
    </lineage>
</organism>
<dbReference type="SUPFAM" id="SSF51905">
    <property type="entry name" value="FAD/NAD(P)-binding domain"/>
    <property type="match status" value="1"/>
</dbReference>
<dbReference type="GO" id="GO:0009851">
    <property type="term" value="P:auxin biosynthetic process"/>
    <property type="evidence" value="ECO:0007669"/>
    <property type="project" value="UniProtKB-KW"/>
</dbReference>
<reference evidence="11 12" key="1">
    <citation type="submission" date="2019-10" db="EMBL/GenBank/DDBJ databases">
        <title>A soil myxobacterium in the family Polyangiaceae.</title>
        <authorList>
            <person name="Li Y."/>
            <person name="Wang J."/>
        </authorList>
    </citation>
    <scope>NUCLEOTIDE SEQUENCE [LARGE SCALE GENOMIC DNA]</scope>
    <source>
        <strain evidence="11 12">DSM 14734</strain>
    </source>
</reference>
<dbReference type="PANTHER" id="PTHR10742">
    <property type="entry name" value="FLAVIN MONOAMINE OXIDASE"/>
    <property type="match status" value="1"/>
</dbReference>
<dbReference type="OrthoDB" id="337830at2"/>
<evidence type="ECO:0000256" key="3">
    <source>
        <dbReference type="ARBA" id="ARBA00005833"/>
    </source>
</evidence>
<keyword evidence="7" id="KW-0073">Auxin biosynthesis</keyword>
<evidence type="ECO:0000256" key="7">
    <source>
        <dbReference type="ARBA" id="ARBA00023070"/>
    </source>
</evidence>
<dbReference type="AlphaFoldDB" id="A0A6N7PQF5"/>
<evidence type="ECO:0000256" key="4">
    <source>
        <dbReference type="ARBA" id="ARBA00012535"/>
    </source>
</evidence>
<name>A0A6N7PQF5_9BACT</name>
<protein>
    <recommendedName>
        <fullName evidence="5">Tryptophan 2-monooxygenase</fullName>
        <ecNumber evidence="4">1.13.12.3</ecNumber>
    </recommendedName>
</protein>
<dbReference type="Gene3D" id="1.10.405.10">
    <property type="entry name" value="Guanine Nucleotide Dissociation Inhibitor, domain 1"/>
    <property type="match status" value="1"/>
</dbReference>
<sequence length="662" mass="72144">MDPFGWDLQQFGDRYDQPPNNALLRNGASHALTLPLDERSNRRQVSMVEIYVLPVVLLPETRCEPPRATRMLSAFSGARAAEKAPRPPPCSWGLHAAARKPVTWPRSCASYAAGRALMARTPLLRLLEKLASEHHAARRRGLSTAALREERAATRERDARRGISLARRRFLGAAGAGALTLVFPRVLRAAANPTIAIVGAGIAGLTCALALRDRGLSATVYEASGRMGGRMFSNTTSWDAGQVSEWCGELIDSNNRTLFALARRFGLTMDSLEGEKPSGLVNTYFFDGRYYPVAEAERDFARVYPALLSDLLAAGETTTHDRATPAGRALDRMSVFDWIASRVPGGHASPLGQLLDVAYVIEWGADSRDQSALNLVYLLGNQPDPDHFSVFGASDEAHHIKGGNQQIPIAIARALGPHAVKRGHRLVRLRESPAGRQILTFQRGPGVIDVVADWVVLAVPFAVLRTIDLRGAGFDARKRLAIEQLGRGHNGKLHLQFSRRYWRDEGPWPGRSDGSTYADTGYQNTWEVSRAQPGEPGLLVLYTGGAVTDAMSTRRPFATIKDAGVLADARAGLGRLERVLPGGTKNWNGRATQSMPHASPLYEASYSFYRVGQRVLFGGHEAARQGRVLFCGEHTSLDFQGHMEGAASQGARAAEELARLIV</sequence>
<dbReference type="InterPro" id="IPR002937">
    <property type="entry name" value="Amino_oxidase"/>
</dbReference>
<dbReference type="InterPro" id="IPR050281">
    <property type="entry name" value="Flavin_monoamine_oxidase"/>
</dbReference>
<comment type="pathway">
    <text evidence="2">Plant hormone metabolism; auxin biosynthesis.</text>
</comment>
<dbReference type="PRINTS" id="PR00757">
    <property type="entry name" value="AMINEOXDASEF"/>
</dbReference>
<dbReference type="Gene3D" id="3.50.50.60">
    <property type="entry name" value="FAD/NAD(P)-binding domain"/>
    <property type="match status" value="1"/>
</dbReference>
<comment type="cofactor">
    <cofactor evidence="1">
        <name>FAD</name>
        <dbReference type="ChEBI" id="CHEBI:57692"/>
    </cofactor>
</comment>
<dbReference type="EMBL" id="WJIE01000004">
    <property type="protein sequence ID" value="MRG93036.1"/>
    <property type="molecule type" value="Genomic_DNA"/>
</dbReference>
<feature type="binding site" evidence="9">
    <location>
        <begin position="222"/>
        <end position="223"/>
    </location>
    <ligand>
        <name>FAD</name>
        <dbReference type="ChEBI" id="CHEBI:57692"/>
    </ligand>
</feature>
<feature type="binding site" evidence="9">
    <location>
        <position position="542"/>
    </location>
    <ligand>
        <name>substrate</name>
    </ligand>
</feature>
<comment type="catalytic activity">
    <reaction evidence="8">
        <text>L-tryptophan + O2 = indole-3-acetamide + CO2 + H2O</text>
        <dbReference type="Rhea" id="RHEA:16165"/>
        <dbReference type="ChEBI" id="CHEBI:15377"/>
        <dbReference type="ChEBI" id="CHEBI:15379"/>
        <dbReference type="ChEBI" id="CHEBI:16031"/>
        <dbReference type="ChEBI" id="CHEBI:16526"/>
        <dbReference type="ChEBI" id="CHEBI:57912"/>
        <dbReference type="EC" id="1.13.12.3"/>
    </reaction>
</comment>
<proteinExistence type="inferred from homology"/>
<dbReference type="Pfam" id="PF01593">
    <property type="entry name" value="Amino_oxidase"/>
    <property type="match status" value="1"/>
</dbReference>
<evidence type="ECO:0000256" key="2">
    <source>
        <dbReference type="ARBA" id="ARBA00004814"/>
    </source>
</evidence>